<proteinExistence type="predicted"/>
<keyword evidence="4 6" id="KW-1133">Transmembrane helix</keyword>
<evidence type="ECO:0000313" key="9">
    <source>
        <dbReference type="Proteomes" id="UP000266292"/>
    </source>
</evidence>
<dbReference type="PANTHER" id="PTHR30572:SF18">
    <property type="entry name" value="ABC-TYPE MACROLIDE FAMILY EXPORT SYSTEM PERMEASE COMPONENT 2"/>
    <property type="match status" value="1"/>
</dbReference>
<evidence type="ECO:0000313" key="8">
    <source>
        <dbReference type="EMBL" id="ARS37172.1"/>
    </source>
</evidence>
<dbReference type="KEGG" id="pact:CA264_18020"/>
<dbReference type="GO" id="GO:0022857">
    <property type="term" value="F:transmembrane transporter activity"/>
    <property type="evidence" value="ECO:0007669"/>
    <property type="project" value="TreeGrafter"/>
</dbReference>
<evidence type="ECO:0000256" key="3">
    <source>
        <dbReference type="ARBA" id="ARBA00022692"/>
    </source>
</evidence>
<gene>
    <name evidence="8" type="ORF">CA264_18020</name>
</gene>
<evidence type="ECO:0000259" key="7">
    <source>
        <dbReference type="Pfam" id="PF02687"/>
    </source>
</evidence>
<dbReference type="OrthoDB" id="5933722at2"/>
<evidence type="ECO:0000256" key="5">
    <source>
        <dbReference type="ARBA" id="ARBA00023136"/>
    </source>
</evidence>
<feature type="domain" description="ABC3 transporter permease C-terminal" evidence="7">
    <location>
        <begin position="45"/>
        <end position="157"/>
    </location>
</feature>
<dbReference type="RefSeq" id="WP_025608801.1">
    <property type="nucleotide sequence ID" value="NZ_CP021235.1"/>
</dbReference>
<keyword evidence="2" id="KW-1003">Cell membrane</keyword>
<evidence type="ECO:0000256" key="4">
    <source>
        <dbReference type="ARBA" id="ARBA00022989"/>
    </source>
</evidence>
<evidence type="ECO:0000256" key="2">
    <source>
        <dbReference type="ARBA" id="ARBA00022475"/>
    </source>
</evidence>
<dbReference type="InterPro" id="IPR050250">
    <property type="entry name" value="Macrolide_Exporter_MacB"/>
</dbReference>
<name>A0A1X9YWF8_9BACT</name>
<comment type="subcellular location">
    <subcellularLocation>
        <location evidence="1">Cell membrane</location>
        <topology evidence="1">Multi-pass membrane protein</topology>
    </subcellularLocation>
</comment>
<keyword evidence="3 6" id="KW-0812">Transmembrane</keyword>
<reference evidence="9" key="1">
    <citation type="submission" date="2017-05" db="EMBL/GenBank/DDBJ databases">
        <authorList>
            <person name="Ray J."/>
            <person name="Price M."/>
            <person name="Deutschbauer A."/>
        </authorList>
    </citation>
    <scope>NUCLEOTIDE SEQUENCE [LARGE SCALE GENOMIC DNA]</scope>
    <source>
        <strain evidence="9">DSM 19842</strain>
    </source>
</reference>
<dbReference type="STRING" id="709015.GCA_000472485_03640"/>
<evidence type="ECO:0000256" key="1">
    <source>
        <dbReference type="ARBA" id="ARBA00004651"/>
    </source>
</evidence>
<dbReference type="Proteomes" id="UP000266292">
    <property type="component" value="Chromosome"/>
</dbReference>
<dbReference type="PANTHER" id="PTHR30572">
    <property type="entry name" value="MEMBRANE COMPONENT OF TRANSPORTER-RELATED"/>
    <property type="match status" value="1"/>
</dbReference>
<dbReference type="Pfam" id="PF02687">
    <property type="entry name" value="FtsX"/>
    <property type="match status" value="1"/>
</dbReference>
<keyword evidence="9" id="KW-1185">Reference proteome</keyword>
<dbReference type="EMBL" id="CP021235">
    <property type="protein sequence ID" value="ARS37172.1"/>
    <property type="molecule type" value="Genomic_DNA"/>
</dbReference>
<evidence type="ECO:0000256" key="6">
    <source>
        <dbReference type="SAM" id="Phobius"/>
    </source>
</evidence>
<protein>
    <submittedName>
        <fullName evidence="8">ABC transporter permease</fullName>
    </submittedName>
</protein>
<accession>A0A1X9YWF8</accession>
<feature type="transmembrane region" description="Helical" evidence="6">
    <location>
        <begin position="127"/>
        <end position="145"/>
    </location>
</feature>
<sequence length="164" mass="18229">MVIALLRELSQRYNAGFVLDNRFLNEDYEQLHAAEQRVAVLSKYFAGLAMLISCLGLLGLATFTAERRMKEIGIRKMLGASEFSIAYLLSADFSKLVVVVILIALPVSYLVITHWLDNLAYRIELKLWYFPGAGLLALVIAWGTVGMQAVKAASVSPTQCLKEE</sequence>
<feature type="transmembrane region" description="Helical" evidence="6">
    <location>
        <begin position="44"/>
        <end position="65"/>
    </location>
</feature>
<dbReference type="InterPro" id="IPR003838">
    <property type="entry name" value="ABC3_permease_C"/>
</dbReference>
<feature type="transmembrane region" description="Helical" evidence="6">
    <location>
        <begin position="85"/>
        <end position="107"/>
    </location>
</feature>
<dbReference type="AlphaFoldDB" id="A0A1X9YWF8"/>
<dbReference type="GO" id="GO:0005886">
    <property type="term" value="C:plasma membrane"/>
    <property type="evidence" value="ECO:0007669"/>
    <property type="project" value="UniProtKB-SubCell"/>
</dbReference>
<organism evidence="8 9">
    <name type="scientific">Pontibacter actiniarum</name>
    <dbReference type="NCBI Taxonomy" id="323450"/>
    <lineage>
        <taxon>Bacteria</taxon>
        <taxon>Pseudomonadati</taxon>
        <taxon>Bacteroidota</taxon>
        <taxon>Cytophagia</taxon>
        <taxon>Cytophagales</taxon>
        <taxon>Hymenobacteraceae</taxon>
        <taxon>Pontibacter</taxon>
    </lineage>
</organism>
<keyword evidence="5 6" id="KW-0472">Membrane</keyword>